<dbReference type="AlphaFoldDB" id="A0A6G7Y6C9"/>
<feature type="transmembrane region" description="Helical" evidence="8">
    <location>
        <begin position="72"/>
        <end position="93"/>
    </location>
</feature>
<keyword evidence="5 8" id="KW-0812">Transmembrane</keyword>
<feature type="transmembrane region" description="Helical" evidence="8">
    <location>
        <begin position="47"/>
        <end position="66"/>
    </location>
</feature>
<dbReference type="KEGG" id="prv:G7070_08895"/>
<dbReference type="PANTHER" id="PTHR42002">
    <property type="entry name" value="ANAEROBIC C4-DICARBOXYLATE TRANSPORTER DCUC-RELATED"/>
    <property type="match status" value="1"/>
</dbReference>
<evidence type="ECO:0000256" key="3">
    <source>
        <dbReference type="ARBA" id="ARBA00022448"/>
    </source>
</evidence>
<dbReference type="InterPro" id="IPR018385">
    <property type="entry name" value="C4_dicarb_anaerob_car-like"/>
</dbReference>
<dbReference type="GO" id="GO:0015556">
    <property type="term" value="F:C4-dicarboxylate transmembrane transporter activity"/>
    <property type="evidence" value="ECO:0007669"/>
    <property type="project" value="InterPro"/>
</dbReference>
<keyword evidence="7 8" id="KW-0472">Membrane</keyword>
<protein>
    <recommendedName>
        <fullName evidence="11">C4-dicarboxylate transporter, DcuC family</fullName>
    </recommendedName>
</protein>
<evidence type="ECO:0000313" key="10">
    <source>
        <dbReference type="Proteomes" id="UP000501058"/>
    </source>
</evidence>
<evidence type="ECO:0008006" key="11">
    <source>
        <dbReference type="Google" id="ProtNLM"/>
    </source>
</evidence>
<feature type="transmembrane region" description="Helical" evidence="8">
    <location>
        <begin position="135"/>
        <end position="153"/>
    </location>
</feature>
<evidence type="ECO:0000256" key="7">
    <source>
        <dbReference type="ARBA" id="ARBA00023136"/>
    </source>
</evidence>
<comment type="similarity">
    <text evidence="2">Belongs to the DcuC/DcuD transporter (TC 2.A.61) family.</text>
</comment>
<dbReference type="PANTHER" id="PTHR42002:SF2">
    <property type="entry name" value="ANAEROBIC C4-DICARBOXYLATE TRANSPORTER DCUC-RELATED"/>
    <property type="match status" value="1"/>
</dbReference>
<dbReference type="EMBL" id="CP049865">
    <property type="protein sequence ID" value="QIK72365.1"/>
    <property type="molecule type" value="Genomic_DNA"/>
</dbReference>
<comment type="subcellular location">
    <subcellularLocation>
        <location evidence="1">Cell membrane</location>
        <topology evidence="1">Multi-pass membrane protein</topology>
    </subcellularLocation>
</comment>
<keyword evidence="3" id="KW-0813">Transport</keyword>
<dbReference type="Proteomes" id="UP000501058">
    <property type="component" value="Chromosome"/>
</dbReference>
<proteinExistence type="inferred from homology"/>
<feature type="transmembrane region" description="Helical" evidence="8">
    <location>
        <begin position="105"/>
        <end position="123"/>
    </location>
</feature>
<keyword evidence="10" id="KW-1185">Reference proteome</keyword>
<organism evidence="9 10">
    <name type="scientific">Propioniciclava coleopterorum</name>
    <dbReference type="NCBI Taxonomy" id="2714937"/>
    <lineage>
        <taxon>Bacteria</taxon>
        <taxon>Bacillati</taxon>
        <taxon>Actinomycetota</taxon>
        <taxon>Actinomycetes</taxon>
        <taxon>Propionibacteriales</taxon>
        <taxon>Propionibacteriaceae</taxon>
        <taxon>Propioniciclava</taxon>
    </lineage>
</organism>
<sequence length="154" mass="15522">MGAGSARPRPGVPPAAALLVSATVFVAGLQGIGLIRSLQAAMQNASVAGWVLPLLLVGLTAVIVILSGSGTALFFAMVPLMYGLAAAAGISALAVTVPMGMAGNLLRAASPVAAVVVIVAGATKESPINIVKRTWFPMVIGVVCMFVLSMFMFL</sequence>
<evidence type="ECO:0000256" key="1">
    <source>
        <dbReference type="ARBA" id="ARBA00004651"/>
    </source>
</evidence>
<feature type="transmembrane region" description="Helical" evidence="8">
    <location>
        <begin position="15"/>
        <end position="35"/>
    </location>
</feature>
<name>A0A6G7Y6C9_9ACTN</name>
<gene>
    <name evidence="9" type="ORF">G7070_08895</name>
</gene>
<evidence type="ECO:0000256" key="2">
    <source>
        <dbReference type="ARBA" id="ARBA00005275"/>
    </source>
</evidence>
<accession>A0A6G7Y6C9</accession>
<dbReference type="Pfam" id="PF03606">
    <property type="entry name" value="DcuC"/>
    <property type="match status" value="1"/>
</dbReference>
<evidence type="ECO:0000256" key="6">
    <source>
        <dbReference type="ARBA" id="ARBA00022989"/>
    </source>
</evidence>
<evidence type="ECO:0000256" key="4">
    <source>
        <dbReference type="ARBA" id="ARBA00022475"/>
    </source>
</evidence>
<dbReference type="GO" id="GO:0005886">
    <property type="term" value="C:plasma membrane"/>
    <property type="evidence" value="ECO:0007669"/>
    <property type="project" value="UniProtKB-SubCell"/>
</dbReference>
<reference evidence="9 10" key="1">
    <citation type="submission" date="2020-03" db="EMBL/GenBank/DDBJ databases">
        <title>Propioniciclava sp. nov., isolated from Hydrophilus acuminatus.</title>
        <authorList>
            <person name="Hyun D.-W."/>
            <person name="Bae J.-W."/>
        </authorList>
    </citation>
    <scope>NUCLEOTIDE SEQUENCE [LARGE SCALE GENOMIC DNA]</scope>
    <source>
        <strain evidence="9 10">HDW11</strain>
    </source>
</reference>
<keyword evidence="6 8" id="KW-1133">Transmembrane helix</keyword>
<dbReference type="InterPro" id="IPR004669">
    <property type="entry name" value="C4_dicarb_anaerob_car"/>
</dbReference>
<evidence type="ECO:0000256" key="5">
    <source>
        <dbReference type="ARBA" id="ARBA00022692"/>
    </source>
</evidence>
<evidence type="ECO:0000313" key="9">
    <source>
        <dbReference type="EMBL" id="QIK72365.1"/>
    </source>
</evidence>
<keyword evidence="4" id="KW-1003">Cell membrane</keyword>
<evidence type="ECO:0000256" key="8">
    <source>
        <dbReference type="SAM" id="Phobius"/>
    </source>
</evidence>